<dbReference type="SUPFAM" id="SSF56214">
    <property type="entry name" value="4'-phosphopantetheinyl transferase"/>
    <property type="match status" value="2"/>
</dbReference>
<evidence type="ECO:0000256" key="12">
    <source>
        <dbReference type="PIRSR" id="PIRSR603542-1"/>
    </source>
</evidence>
<gene>
    <name evidence="16" type="ORF">CA264_20640</name>
</gene>
<feature type="binding site" evidence="12">
    <location>
        <position position="56"/>
    </location>
    <ligand>
        <name>CoA</name>
        <dbReference type="ChEBI" id="CHEBI:57287"/>
    </ligand>
</feature>
<feature type="binding site" evidence="12">
    <location>
        <position position="151"/>
    </location>
    <ligand>
        <name>CoA</name>
        <dbReference type="ChEBI" id="CHEBI:57287"/>
    </ligand>
</feature>
<keyword evidence="13" id="KW-0479">Metal-binding</keyword>
<dbReference type="Pfam" id="PF01648">
    <property type="entry name" value="ACPS"/>
    <property type="match status" value="1"/>
</dbReference>
<evidence type="ECO:0000256" key="1">
    <source>
        <dbReference type="ARBA" id="ARBA00003937"/>
    </source>
</evidence>
<evidence type="ECO:0000256" key="11">
    <source>
        <dbReference type="ARBA" id="ARBA00049191"/>
    </source>
</evidence>
<dbReference type="InterPro" id="IPR037143">
    <property type="entry name" value="4-PPantetheinyl_Trfase_dom_sf"/>
</dbReference>
<evidence type="ECO:0000313" key="16">
    <source>
        <dbReference type="EMBL" id="ARS37643.1"/>
    </source>
</evidence>
<keyword evidence="6 16" id="KW-0808">Transferase</keyword>
<feature type="domain" description="4'-phosphopantetheinyl transferase" evidence="14">
    <location>
        <begin position="109"/>
        <end position="207"/>
    </location>
</feature>
<dbReference type="InterPro" id="IPR008278">
    <property type="entry name" value="4-PPantetheinyl_Trfase_dom"/>
</dbReference>
<name>A0A1X9YXV4_9BACT</name>
<comment type="function">
    <text evidence="1">Involved in the biosynthesis of the siderophore enterobactin (enterochelin), which is a macrocyclic trimeric lactone of N-(2,3-dihydroxybenzoyl)-serine. The serine trilactone serves as a scaffolding for the three catechol functionalities that provide hexadentate coordination for the tightly ligated iron(2+) atoms. Plays an essential role in the assembly of the enterobactin by catalyzing the transfer of the 4'-phosphopantetheine (Ppant) moiety from coenzyme A to the apo-domains of both EntB (ArCP domain) and EntF (PCP domain) to yield their holo-forms which make them competent for the activation of 2,3-dihydroxybenzoate (DHB) and L-serine, respectively.</text>
</comment>
<feature type="binding site" evidence="13">
    <location>
        <position position="114"/>
    </location>
    <ligand>
        <name>Mg(2+)</name>
        <dbReference type="ChEBI" id="CHEBI:18420"/>
    </ligand>
</feature>
<dbReference type="RefSeq" id="WP_025609324.1">
    <property type="nucleotide sequence ID" value="NZ_CP021235.1"/>
</dbReference>
<dbReference type="InterPro" id="IPR003542">
    <property type="entry name" value="Enbac_synth_compD-like"/>
</dbReference>
<feature type="binding site" evidence="13">
    <location>
        <position position="112"/>
    </location>
    <ligand>
        <name>Mg(2+)</name>
        <dbReference type="ChEBI" id="CHEBI:18420"/>
    </ligand>
</feature>
<keyword evidence="7" id="KW-0259">Enterobactin biosynthesis</keyword>
<dbReference type="OrthoDB" id="1190494at2"/>
<evidence type="ECO:0000313" key="17">
    <source>
        <dbReference type="Proteomes" id="UP000266292"/>
    </source>
</evidence>
<accession>A0A1X9YXV4</accession>
<dbReference type="STRING" id="709015.GCA_000472485_04165"/>
<protein>
    <recommendedName>
        <fullName evidence="5">Enterobactin synthase component D</fullName>
    </recommendedName>
    <alternativeName>
        <fullName evidence="8">4'-phosphopantetheinyl transferase EntD</fullName>
    </alternativeName>
    <alternativeName>
        <fullName evidence="9">Enterochelin synthase D</fullName>
    </alternativeName>
</protein>
<dbReference type="PANTHER" id="PTHR38096">
    <property type="entry name" value="ENTEROBACTIN SYNTHASE COMPONENT D"/>
    <property type="match status" value="1"/>
</dbReference>
<evidence type="ECO:0000256" key="6">
    <source>
        <dbReference type="ARBA" id="ARBA00022679"/>
    </source>
</evidence>
<evidence type="ECO:0000256" key="4">
    <source>
        <dbReference type="ARBA" id="ARBA00011503"/>
    </source>
</evidence>
<evidence type="ECO:0000256" key="10">
    <source>
        <dbReference type="ARBA" id="ARBA00049176"/>
    </source>
</evidence>
<dbReference type="KEGG" id="pact:CA264_20640"/>
<dbReference type="InterPro" id="IPR041354">
    <property type="entry name" value="4PPT_N"/>
</dbReference>
<evidence type="ECO:0000256" key="3">
    <source>
        <dbReference type="ARBA" id="ARBA00008342"/>
    </source>
</evidence>
<evidence type="ECO:0000256" key="5">
    <source>
        <dbReference type="ARBA" id="ARBA00019087"/>
    </source>
</evidence>
<feature type="binding site" evidence="13">
    <location>
        <position position="113"/>
    </location>
    <ligand>
        <name>Mg(2+)</name>
        <dbReference type="ChEBI" id="CHEBI:18420"/>
    </ligand>
</feature>
<dbReference type="GO" id="GO:0005886">
    <property type="term" value="C:plasma membrane"/>
    <property type="evidence" value="ECO:0007669"/>
    <property type="project" value="TreeGrafter"/>
</dbReference>
<dbReference type="GO" id="GO:0008897">
    <property type="term" value="F:holo-[acyl-carrier-protein] synthase activity"/>
    <property type="evidence" value="ECO:0007669"/>
    <property type="project" value="InterPro"/>
</dbReference>
<feature type="domain" description="4'-phosphopantetheinyl transferase N-terminal" evidence="15">
    <location>
        <begin position="38"/>
        <end position="103"/>
    </location>
</feature>
<dbReference type="GO" id="GO:0009239">
    <property type="term" value="P:enterobactin biosynthetic process"/>
    <property type="evidence" value="ECO:0007669"/>
    <property type="project" value="UniProtKB-KW"/>
</dbReference>
<dbReference type="GO" id="GO:0000287">
    <property type="term" value="F:magnesium ion binding"/>
    <property type="evidence" value="ECO:0007669"/>
    <property type="project" value="InterPro"/>
</dbReference>
<reference evidence="17" key="1">
    <citation type="submission" date="2017-05" db="EMBL/GenBank/DDBJ databases">
        <authorList>
            <person name="Ray J."/>
            <person name="Price M."/>
            <person name="Deutschbauer A."/>
        </authorList>
    </citation>
    <scope>NUCLEOTIDE SEQUENCE [LARGE SCALE GENOMIC DNA]</scope>
    <source>
        <strain evidence="17">DSM 19842</strain>
    </source>
</reference>
<feature type="binding site" evidence="12">
    <location>
        <position position="155"/>
    </location>
    <ligand>
        <name>CoA</name>
        <dbReference type="ChEBI" id="CHEBI:57287"/>
    </ligand>
</feature>
<comment type="catalytic activity">
    <reaction evidence="11">
        <text>apo-[peptidyl-carrier protein] + CoA = holo-[peptidyl-carrier protein] + adenosine 3',5'-bisphosphate + H(+)</text>
        <dbReference type="Rhea" id="RHEA:46228"/>
        <dbReference type="Rhea" id="RHEA-COMP:11479"/>
        <dbReference type="Rhea" id="RHEA-COMP:11480"/>
        <dbReference type="ChEBI" id="CHEBI:15378"/>
        <dbReference type="ChEBI" id="CHEBI:29999"/>
        <dbReference type="ChEBI" id="CHEBI:57287"/>
        <dbReference type="ChEBI" id="CHEBI:58343"/>
        <dbReference type="ChEBI" id="CHEBI:64479"/>
    </reaction>
</comment>
<comment type="subunit">
    <text evidence="4">EntB, EntD, EntE, and EntF form a multienzyme complex called enterobactin synthase.</text>
</comment>
<keyword evidence="17" id="KW-1185">Reference proteome</keyword>
<keyword evidence="13" id="KW-0460">Magnesium</keyword>
<feature type="binding site" evidence="12">
    <location>
        <position position="112"/>
    </location>
    <ligand>
        <name>CoA</name>
        <dbReference type="ChEBI" id="CHEBI:57287"/>
    </ligand>
</feature>
<sequence length="221" mass="26009">MPLLHIKTIDQHTKIGFWNLAEPLEALHQALPPHVTVEERLAQVHHKRQREWLASRVLVYRLLEEFTPLPLQLLRNQYGKPYFPDSRFHVSISHSPELAAVILSDKYEVGIDIELVSPKALRVQEKFLTDEEKTYTLADEQRTCLYWSAKETLYKLYSRKRLVFKENLSVAPAEEPNVLQGRVQTENFSKLYRIYHDILHEHILTYCVDKDPKQVKQTQTP</sequence>
<dbReference type="AlphaFoldDB" id="A0A1X9YXV4"/>
<comment type="similarity">
    <text evidence="3">Belongs to the P-Pant transferase superfamily. EntD family.</text>
</comment>
<dbReference type="Pfam" id="PF17837">
    <property type="entry name" value="4PPT_N"/>
    <property type="match status" value="1"/>
</dbReference>
<dbReference type="EMBL" id="CP021235">
    <property type="protein sequence ID" value="ARS37643.1"/>
    <property type="molecule type" value="Genomic_DNA"/>
</dbReference>
<dbReference type="PANTHER" id="PTHR38096:SF1">
    <property type="entry name" value="ENTEROBACTIN SYNTHASE COMPONENT D"/>
    <property type="match status" value="1"/>
</dbReference>
<evidence type="ECO:0000256" key="9">
    <source>
        <dbReference type="ARBA" id="ARBA00031996"/>
    </source>
</evidence>
<evidence type="ECO:0000256" key="13">
    <source>
        <dbReference type="PIRSR" id="PIRSR603542-2"/>
    </source>
</evidence>
<organism evidence="16 17">
    <name type="scientific">Pontibacter actiniarum</name>
    <dbReference type="NCBI Taxonomy" id="323450"/>
    <lineage>
        <taxon>Bacteria</taxon>
        <taxon>Pseudomonadati</taxon>
        <taxon>Bacteroidota</taxon>
        <taxon>Cytophagia</taxon>
        <taxon>Cytophagales</taxon>
        <taxon>Hymenobacteraceae</taxon>
        <taxon>Pontibacter</taxon>
    </lineage>
</organism>
<evidence type="ECO:0000259" key="15">
    <source>
        <dbReference type="Pfam" id="PF17837"/>
    </source>
</evidence>
<dbReference type="Proteomes" id="UP000266292">
    <property type="component" value="Chromosome"/>
</dbReference>
<evidence type="ECO:0000259" key="14">
    <source>
        <dbReference type="Pfam" id="PF01648"/>
    </source>
</evidence>
<evidence type="ECO:0000256" key="2">
    <source>
        <dbReference type="ARBA" id="ARBA00004993"/>
    </source>
</evidence>
<feature type="binding site" evidence="12">
    <location>
        <position position="48"/>
    </location>
    <ligand>
        <name>CoA</name>
        <dbReference type="ChEBI" id="CHEBI:57287"/>
    </ligand>
</feature>
<comment type="pathway">
    <text evidence="2">Siderophore biosynthesis; enterobactin biosynthesis.</text>
</comment>
<dbReference type="GO" id="GO:0009366">
    <property type="term" value="C:enterobactin synthetase complex"/>
    <property type="evidence" value="ECO:0007669"/>
    <property type="project" value="InterPro"/>
</dbReference>
<feature type="binding site" evidence="12">
    <location>
        <begin position="93"/>
        <end position="94"/>
    </location>
    <ligand>
        <name>CoA</name>
        <dbReference type="ChEBI" id="CHEBI:57287"/>
    </ligand>
</feature>
<comment type="catalytic activity">
    <reaction evidence="10">
        <text>apo-[aryl-carrier protein] + CoA = holo-[aryl-carrier protein] + adenosine 3',5'-bisphosphate + H(+)</text>
        <dbReference type="Rhea" id="RHEA:48404"/>
        <dbReference type="Rhea" id="RHEA-COMP:15903"/>
        <dbReference type="Rhea" id="RHEA-COMP:17557"/>
        <dbReference type="ChEBI" id="CHEBI:15378"/>
        <dbReference type="ChEBI" id="CHEBI:29999"/>
        <dbReference type="ChEBI" id="CHEBI:57287"/>
        <dbReference type="ChEBI" id="CHEBI:58343"/>
        <dbReference type="ChEBI" id="CHEBI:64479"/>
    </reaction>
</comment>
<evidence type="ECO:0000256" key="8">
    <source>
        <dbReference type="ARBA" id="ARBA00029894"/>
    </source>
</evidence>
<dbReference type="Gene3D" id="3.90.470.20">
    <property type="entry name" value="4'-phosphopantetheinyl transferase domain"/>
    <property type="match status" value="2"/>
</dbReference>
<evidence type="ECO:0000256" key="7">
    <source>
        <dbReference type="ARBA" id="ARBA00023191"/>
    </source>
</evidence>
<comment type="cofactor">
    <cofactor evidence="13">
        <name>Mg(2+)</name>
        <dbReference type="ChEBI" id="CHEBI:18420"/>
    </cofactor>
</comment>
<proteinExistence type="inferred from homology"/>